<feature type="region of interest" description="Disordered" evidence="2">
    <location>
        <begin position="1223"/>
        <end position="1244"/>
    </location>
</feature>
<accession>A0AAW0EDC6</accession>
<dbReference type="EMBL" id="JAWWNJ010000002">
    <property type="protein sequence ID" value="KAK7062151.1"/>
    <property type="molecule type" value="Genomic_DNA"/>
</dbReference>
<feature type="compositionally biased region" description="Polar residues" evidence="2">
    <location>
        <begin position="132"/>
        <end position="141"/>
    </location>
</feature>
<evidence type="ECO:0000313" key="4">
    <source>
        <dbReference type="Proteomes" id="UP001362999"/>
    </source>
</evidence>
<evidence type="ECO:0008006" key="5">
    <source>
        <dbReference type="Google" id="ProtNLM"/>
    </source>
</evidence>
<evidence type="ECO:0000256" key="2">
    <source>
        <dbReference type="SAM" id="MobiDB-lite"/>
    </source>
</evidence>
<keyword evidence="1" id="KW-0175">Coiled coil</keyword>
<evidence type="ECO:0000313" key="3">
    <source>
        <dbReference type="EMBL" id="KAK7062151.1"/>
    </source>
</evidence>
<feature type="region of interest" description="Disordered" evidence="2">
    <location>
        <begin position="100"/>
        <end position="171"/>
    </location>
</feature>
<keyword evidence="4" id="KW-1185">Reference proteome</keyword>
<feature type="region of interest" description="Disordered" evidence="2">
    <location>
        <begin position="471"/>
        <end position="492"/>
    </location>
</feature>
<proteinExistence type="predicted"/>
<feature type="compositionally biased region" description="Polar residues" evidence="2">
    <location>
        <begin position="46"/>
        <end position="65"/>
    </location>
</feature>
<feature type="compositionally biased region" description="Basic residues" evidence="2">
    <location>
        <begin position="1"/>
        <end position="15"/>
    </location>
</feature>
<feature type="region of interest" description="Disordered" evidence="2">
    <location>
        <begin position="1"/>
        <end position="84"/>
    </location>
</feature>
<sequence length="1388" mass="154640">MPMPKLLKKLSRKSFRGNDSETETDSPPAVPHTEYDTPSGDDHRSYSTSTPLFTSAASSPAQSGDWSHHITRSKSAGESSAALYSVHSRNPSQYSIPQQVVSYAPPSGSPPLPRSRTTSYSSMPAEMDSRQRLPSRTQSQLGFHLPMTPNSPLSNPAAGPLAVSSAQGPTSVDLSPGLGLSRIPTDDLSRSLAGAWESANTAPKTSRADQLLLVAENRFTQAQVQEGKAAAIATGVVAGLTAVGGMEAIEHGLHSIAEGMPVLMNALDEVAKLHPSVAVMAFKAVWALELKRRANDKMILSLHLEMKDMMGVLTQLKDVKDAEEVAPDGSTIRGRMQGAVNGTAEDIKSCANTCDTYTKKKLIVKVLKGPIWEGKLVKYVGIFTKRRGEFEFALSIHTALGVDAANRALNVVDKTTQEMNAKMDLMMKMFQTFISPEQRDMARLVEQKGGLQACEGNDKILRELSEAENKSGNVQAQLGPNTKSAAKATSGSKTFGLDDLKDELRTDPDAAAEQNLISFTRKFEVQQRQIIDELSKVVAREGDRVISALTGGPHEKIVDPDVHKVWKDMGWRGSIKSRYFVMALRDHYQEHGESETMTKPSEDEWALHYIAVSRLQPISEAFDDDASGFVTVSEANTFTADRPLDWRHVKKWLSFWAIGWHQSMTQYAGKIRELLAKMFSLRFHVLQANQVSVDKYLDTIYEGVTTLHSALNPCYVNLSLQERFKSYVEAEEARLRGNLEAVSFDIDATNTLSLVTGPGRIERFLFPLLYLILERQFQVLRACQTKILHPDELWDAADTVEWVLMAARDRVTLLESMFKQQKVDMKQQFKTFAHGLFQYMHDPSGLWAPKLVLAQEEAEYAYDDLLEDQEIDYSKILNHPLGSDTLDFDAYKPPVKAKKAATRPAPALKQLLGIWNGFTYEERDDTVPCSGMLSFNLVATGNLTFEAVAQRANATEFSISGQCSAQHLDIVNFTFKRTYTTRFSPVHYAGTWDSSSQALTGSWGGESDPRTHTGVFIFKRMAPECMTFFPPPVTLKENSSKALWHFAIDAVRYGVRRGTWSWTFFEQRFETRKRFLELYVRGTFGTPLNDHEEEELGLIKKSLTAADSRFYHSIADTVISQTTDHDVIDECDLCILKSNLEGHVGGSRITCLSCRLESEATLDTVDFCDNPSCSATKVIPSGLTKPHLPTHDILKVRRVVHIREFGKTYRQAKAALKKSRDFFPQPADENTKAAKKTGPSRPAPRCAVCRRPATQPCWFCVQCEDPSFICMACDRKKKYSFPGHRMDAHDLVRCSVSVETVEVALEERLVDLEARIQKHQANIDDKLVSMEVKMGERLSRLDSRMDDLESLIRELINTVGPRTTSTAPATVLLPSYPKSAPSYLESYP</sequence>
<gene>
    <name evidence="3" type="ORF">R3P38DRAFT_2495366</name>
</gene>
<protein>
    <recommendedName>
        <fullName evidence="5">Vacuolar protein sorting-associated protein 13 second N-terminal domain-containing protein</fullName>
    </recommendedName>
</protein>
<organism evidence="3 4">
    <name type="scientific">Favolaschia claudopus</name>
    <dbReference type="NCBI Taxonomy" id="2862362"/>
    <lineage>
        <taxon>Eukaryota</taxon>
        <taxon>Fungi</taxon>
        <taxon>Dikarya</taxon>
        <taxon>Basidiomycota</taxon>
        <taxon>Agaricomycotina</taxon>
        <taxon>Agaricomycetes</taxon>
        <taxon>Agaricomycetidae</taxon>
        <taxon>Agaricales</taxon>
        <taxon>Marasmiineae</taxon>
        <taxon>Mycenaceae</taxon>
        <taxon>Favolaschia</taxon>
    </lineage>
</organism>
<evidence type="ECO:0000256" key="1">
    <source>
        <dbReference type="SAM" id="Coils"/>
    </source>
</evidence>
<feature type="coiled-coil region" evidence="1">
    <location>
        <begin position="1302"/>
        <end position="1358"/>
    </location>
</feature>
<dbReference type="Proteomes" id="UP001362999">
    <property type="component" value="Unassembled WGS sequence"/>
</dbReference>
<comment type="caution">
    <text evidence="3">The sequence shown here is derived from an EMBL/GenBank/DDBJ whole genome shotgun (WGS) entry which is preliminary data.</text>
</comment>
<name>A0AAW0EDC6_9AGAR</name>
<reference evidence="3 4" key="1">
    <citation type="journal article" date="2024" name="J Genomics">
        <title>Draft genome sequencing and assembly of Favolaschia claudopus CIRM-BRFM 2984 isolated from oak limbs.</title>
        <authorList>
            <person name="Navarro D."/>
            <person name="Drula E."/>
            <person name="Chaduli D."/>
            <person name="Cazenave R."/>
            <person name="Ahrendt S."/>
            <person name="Wang J."/>
            <person name="Lipzen A."/>
            <person name="Daum C."/>
            <person name="Barry K."/>
            <person name="Grigoriev I.V."/>
            <person name="Favel A."/>
            <person name="Rosso M.N."/>
            <person name="Martin F."/>
        </authorList>
    </citation>
    <scope>NUCLEOTIDE SEQUENCE [LARGE SCALE GENOMIC DNA]</scope>
    <source>
        <strain evidence="3 4">CIRM-BRFM 2984</strain>
    </source>
</reference>